<dbReference type="CDD" id="cd00067">
    <property type="entry name" value="GAL4"/>
    <property type="match status" value="1"/>
</dbReference>
<evidence type="ECO:0000256" key="3">
    <source>
        <dbReference type="ARBA" id="ARBA00023163"/>
    </source>
</evidence>
<evidence type="ECO:0000259" key="6">
    <source>
        <dbReference type="PROSITE" id="PS50048"/>
    </source>
</evidence>
<keyword evidence="4" id="KW-0539">Nucleus</keyword>
<dbReference type="GO" id="GO:0003677">
    <property type="term" value="F:DNA binding"/>
    <property type="evidence" value="ECO:0007669"/>
    <property type="project" value="UniProtKB-KW"/>
</dbReference>
<keyword evidence="8" id="KW-1185">Reference proteome</keyword>
<dbReference type="AlphaFoldDB" id="A0A0U1M142"/>
<dbReference type="Proteomes" id="UP000054383">
    <property type="component" value="Unassembled WGS sequence"/>
</dbReference>
<keyword evidence="2" id="KW-0238">DNA-binding</keyword>
<evidence type="ECO:0000313" key="8">
    <source>
        <dbReference type="Proteomes" id="UP000054383"/>
    </source>
</evidence>
<dbReference type="SUPFAM" id="SSF57701">
    <property type="entry name" value="Zn2/Cys6 DNA-binding domain"/>
    <property type="match status" value="1"/>
</dbReference>
<dbReference type="PROSITE" id="PS50048">
    <property type="entry name" value="ZN2_CY6_FUNGAL_2"/>
    <property type="match status" value="1"/>
</dbReference>
<evidence type="ECO:0000256" key="4">
    <source>
        <dbReference type="ARBA" id="ARBA00023242"/>
    </source>
</evidence>
<evidence type="ECO:0000256" key="2">
    <source>
        <dbReference type="ARBA" id="ARBA00023125"/>
    </source>
</evidence>
<evidence type="ECO:0000256" key="5">
    <source>
        <dbReference type="SAM" id="MobiDB-lite"/>
    </source>
</evidence>
<keyword evidence="3" id="KW-0804">Transcription</keyword>
<dbReference type="Gene3D" id="4.10.240.10">
    <property type="entry name" value="Zn(2)-C6 fungal-type DNA-binding domain"/>
    <property type="match status" value="1"/>
</dbReference>
<dbReference type="InterPro" id="IPR036864">
    <property type="entry name" value="Zn2-C6_fun-type_DNA-bd_sf"/>
</dbReference>
<keyword evidence="1" id="KW-0805">Transcription regulation</keyword>
<dbReference type="InterPro" id="IPR001138">
    <property type="entry name" value="Zn2Cys6_DnaBD"/>
</dbReference>
<accession>A0A0U1M142</accession>
<gene>
    <name evidence="7" type="ORF">PISL3812_05715</name>
</gene>
<feature type="region of interest" description="Disordered" evidence="5">
    <location>
        <begin position="52"/>
        <end position="71"/>
    </location>
</feature>
<dbReference type="OMA" id="RSCQACV"/>
<reference evidence="7 8" key="1">
    <citation type="submission" date="2015-04" db="EMBL/GenBank/DDBJ databases">
        <authorList>
            <person name="Syromyatnikov M.Y."/>
            <person name="Popov V.N."/>
        </authorList>
    </citation>
    <scope>NUCLEOTIDE SEQUENCE [LARGE SCALE GENOMIC DNA]</scope>
    <source>
        <strain evidence="7">WF-38-12</strain>
    </source>
</reference>
<dbReference type="SMART" id="SM00066">
    <property type="entry name" value="GAL4"/>
    <property type="match status" value="1"/>
</dbReference>
<dbReference type="OrthoDB" id="4216928at2759"/>
<sequence>MATNGTSLRRSCQGCVKVKRRCDLLFPECTRCLKKGVRCQYVNIPLSTQSSSAATENRVTKSTHHARSSADHQVASIANNGNDIIVLRVTGSYSSAKCSNYFSLSIPPSMEMEIRKARTPDIIHMVASIVQQAPVLFAQGHSPFIHPCLYGKILPRPIREMRDLCNLCLADGRLSSAKLYQLLQRHTLSLLQSAQKAANFEELLACVQGLVLAQCIQLTNDNMSDQSLNKLNDIIVHLSRKLWSEVPQELPSTMTPWRAWMFAESVRRTIIYSHIAGAAHSLRTLGYACRTPFVDALPFDSRTWLWEVKSEDQWTRLNSNVNLPMVSLYEYTTFLEFGEAQAYSNFEGVIVATCRGKELPIRDPTTVIEAF</sequence>
<dbReference type="Pfam" id="PF00172">
    <property type="entry name" value="Zn_clus"/>
    <property type="match status" value="1"/>
</dbReference>
<name>A0A0U1M142_TALIS</name>
<evidence type="ECO:0000256" key="1">
    <source>
        <dbReference type="ARBA" id="ARBA00023015"/>
    </source>
</evidence>
<proteinExistence type="predicted"/>
<organism evidence="7 8">
    <name type="scientific">Talaromyces islandicus</name>
    <name type="common">Penicillium islandicum</name>
    <dbReference type="NCBI Taxonomy" id="28573"/>
    <lineage>
        <taxon>Eukaryota</taxon>
        <taxon>Fungi</taxon>
        <taxon>Dikarya</taxon>
        <taxon>Ascomycota</taxon>
        <taxon>Pezizomycotina</taxon>
        <taxon>Eurotiomycetes</taxon>
        <taxon>Eurotiomycetidae</taxon>
        <taxon>Eurotiales</taxon>
        <taxon>Trichocomaceae</taxon>
        <taxon>Talaromyces</taxon>
        <taxon>Talaromyces sect. Islandici</taxon>
    </lineage>
</organism>
<evidence type="ECO:0000313" key="7">
    <source>
        <dbReference type="EMBL" id="CRG88681.1"/>
    </source>
</evidence>
<dbReference type="GO" id="GO:0008270">
    <property type="term" value="F:zinc ion binding"/>
    <property type="evidence" value="ECO:0007669"/>
    <property type="project" value="InterPro"/>
</dbReference>
<dbReference type="GO" id="GO:0000981">
    <property type="term" value="F:DNA-binding transcription factor activity, RNA polymerase II-specific"/>
    <property type="evidence" value="ECO:0007669"/>
    <property type="project" value="InterPro"/>
</dbReference>
<feature type="domain" description="Zn(2)-C6 fungal-type" evidence="6">
    <location>
        <begin position="11"/>
        <end position="41"/>
    </location>
</feature>
<dbReference type="EMBL" id="CVMT01000005">
    <property type="protein sequence ID" value="CRG88681.1"/>
    <property type="molecule type" value="Genomic_DNA"/>
</dbReference>
<protein>
    <recommendedName>
        <fullName evidence="6">Zn(2)-C6 fungal-type domain-containing protein</fullName>
    </recommendedName>
</protein>